<name>A0A562T0Z0_9HYPH</name>
<dbReference type="Proteomes" id="UP000320593">
    <property type="component" value="Unassembled WGS sequence"/>
</dbReference>
<organism evidence="1 2">
    <name type="scientific">Roseibium hamelinense</name>
    <dbReference type="NCBI Taxonomy" id="150831"/>
    <lineage>
        <taxon>Bacteria</taxon>
        <taxon>Pseudomonadati</taxon>
        <taxon>Pseudomonadota</taxon>
        <taxon>Alphaproteobacteria</taxon>
        <taxon>Hyphomicrobiales</taxon>
        <taxon>Stappiaceae</taxon>
        <taxon>Roseibium</taxon>
    </lineage>
</organism>
<dbReference type="PROSITE" id="PS51257">
    <property type="entry name" value="PROKAR_LIPOPROTEIN"/>
    <property type="match status" value="1"/>
</dbReference>
<evidence type="ECO:0000313" key="1">
    <source>
        <dbReference type="EMBL" id="TWI87269.1"/>
    </source>
</evidence>
<proteinExistence type="predicted"/>
<protein>
    <submittedName>
        <fullName evidence="1">Uncharacterized protein</fullName>
    </submittedName>
</protein>
<reference evidence="1 2" key="1">
    <citation type="submission" date="2019-07" db="EMBL/GenBank/DDBJ databases">
        <title>Genomic Encyclopedia of Archaeal and Bacterial Type Strains, Phase II (KMG-II): from individual species to whole genera.</title>
        <authorList>
            <person name="Goeker M."/>
        </authorList>
    </citation>
    <scope>NUCLEOTIDE SEQUENCE [LARGE SCALE GENOMIC DNA]</scope>
    <source>
        <strain evidence="1 2">ATCC BAA-252</strain>
    </source>
</reference>
<comment type="caution">
    <text evidence="1">The sequence shown here is derived from an EMBL/GenBank/DDBJ whole genome shotgun (WGS) entry which is preliminary data.</text>
</comment>
<evidence type="ECO:0000313" key="2">
    <source>
        <dbReference type="Proteomes" id="UP000320593"/>
    </source>
</evidence>
<dbReference type="EMBL" id="VLLF01000005">
    <property type="protein sequence ID" value="TWI87269.1"/>
    <property type="molecule type" value="Genomic_DNA"/>
</dbReference>
<dbReference type="RefSeq" id="WP_145343709.1">
    <property type="nucleotide sequence ID" value="NZ_SMLY01000082.1"/>
</dbReference>
<sequence length="156" mass="17487">MSWRLAKKALLPNYSFRLCGRKIWLAGVAIQACVWGAVFAEARPVILKTYTCAVKEFRTSDPQEKDFAAVNQHKVFEIEDRGSVLVVYTNGPGVHEGRFEFDTGARTDDRVAGSRRGLHHSQFLDLHFETHRISGSMSLTGAFGVNKWQLECGLIS</sequence>
<dbReference type="AlphaFoldDB" id="A0A562T0Z0"/>
<gene>
    <name evidence="1" type="ORF">JM93_02510</name>
</gene>
<accession>A0A562T0Z0</accession>
<keyword evidence="2" id="KW-1185">Reference proteome</keyword>